<gene>
    <name evidence="1" type="ORF">SAMN05216499_1259</name>
</gene>
<accession>A0A1M7PQ95</accession>
<dbReference type="STRING" id="310782.SAMN05216499_1259"/>
<protein>
    <recommendedName>
        <fullName evidence="3">Vegetative cell wall protein gp1</fullName>
    </recommendedName>
</protein>
<reference evidence="1 2" key="1">
    <citation type="submission" date="2016-11" db="EMBL/GenBank/DDBJ databases">
        <authorList>
            <person name="Jaros S."/>
            <person name="Januszkiewicz K."/>
            <person name="Wedrychowicz H."/>
        </authorList>
    </citation>
    <scope>NUCLEOTIDE SEQUENCE [LARGE SCALE GENOMIC DNA]</scope>
    <source>
        <strain evidence="1 2">CGMCC 4.2025</strain>
    </source>
</reference>
<dbReference type="EMBL" id="FRBI01000025">
    <property type="protein sequence ID" value="SHN19577.1"/>
    <property type="molecule type" value="Genomic_DNA"/>
</dbReference>
<organism evidence="1 2">
    <name type="scientific">Actinacidiphila paucisporea</name>
    <dbReference type="NCBI Taxonomy" id="310782"/>
    <lineage>
        <taxon>Bacteria</taxon>
        <taxon>Bacillati</taxon>
        <taxon>Actinomycetota</taxon>
        <taxon>Actinomycetes</taxon>
        <taxon>Kitasatosporales</taxon>
        <taxon>Streptomycetaceae</taxon>
        <taxon>Actinacidiphila</taxon>
    </lineage>
</organism>
<dbReference type="Proteomes" id="UP000184111">
    <property type="component" value="Unassembled WGS sequence"/>
</dbReference>
<dbReference type="RefSeq" id="WP_073501839.1">
    <property type="nucleotide sequence ID" value="NZ_FRBI01000025.1"/>
</dbReference>
<dbReference type="OrthoDB" id="529448at2"/>
<evidence type="ECO:0008006" key="3">
    <source>
        <dbReference type="Google" id="ProtNLM"/>
    </source>
</evidence>
<sequence length="269" mass="29702">MWAYGEHPRAWRDLGTPEALLWTAGALYAIGVRRHGGWQHLPHEPAAWIRAAVLTAGAATAAVLARRILSRYVADLFLGRRHQALLRPWFHRRLRRWEEADRLAVAHAHDAAGPRHAAARNRVALARPRSATWMGDRLQAVESRVRAEYGLDLPSAWPRLWLLLPAPDRDDLRAADRAWLDATDSASWALLSLVPALAWYPLTALSLLTWLGALLRARAAVEAAADLVEAAVDLHGQALARRLGAAPAEEVQVTPAIGREVNSRLRKGG</sequence>
<keyword evidence="2" id="KW-1185">Reference proteome</keyword>
<proteinExistence type="predicted"/>
<evidence type="ECO:0000313" key="1">
    <source>
        <dbReference type="EMBL" id="SHN19577.1"/>
    </source>
</evidence>
<dbReference type="AlphaFoldDB" id="A0A1M7PQ95"/>
<evidence type="ECO:0000313" key="2">
    <source>
        <dbReference type="Proteomes" id="UP000184111"/>
    </source>
</evidence>
<name>A0A1M7PQ95_9ACTN</name>